<dbReference type="Gene3D" id="2.60.40.1140">
    <property type="entry name" value="Collagen-binding surface protein Cna, B-type domain"/>
    <property type="match status" value="1"/>
</dbReference>
<evidence type="ECO:0000256" key="7">
    <source>
        <dbReference type="SAM" id="Phobius"/>
    </source>
</evidence>
<evidence type="ECO:0000259" key="8">
    <source>
        <dbReference type="Pfam" id="PF19407"/>
    </source>
</evidence>
<feature type="domain" description="DUF5979" evidence="8">
    <location>
        <begin position="1657"/>
        <end position="1765"/>
    </location>
</feature>
<dbReference type="Pfam" id="PF25548">
    <property type="entry name" value="DUF7926"/>
    <property type="match status" value="1"/>
</dbReference>
<evidence type="ECO:0000259" key="9">
    <source>
        <dbReference type="Pfam" id="PF25548"/>
    </source>
</evidence>
<dbReference type="RefSeq" id="WP_277103831.1">
    <property type="nucleotide sequence ID" value="NZ_BAAAJS010000014.1"/>
</dbReference>
<evidence type="ECO:0000256" key="4">
    <source>
        <dbReference type="ARBA" id="ARBA00022729"/>
    </source>
</evidence>
<comment type="caution">
    <text evidence="10">The sequence shown here is derived from an EMBL/GenBank/DDBJ whole genome shotgun (WGS) entry which is preliminary data.</text>
</comment>
<reference evidence="10 11" key="1">
    <citation type="submission" date="2023-07" db="EMBL/GenBank/DDBJ databases">
        <title>Sequencing the genomes of 1000 actinobacteria strains.</title>
        <authorList>
            <person name="Klenk H.-P."/>
        </authorList>
    </citation>
    <scope>NUCLEOTIDE SEQUENCE [LARGE SCALE GENOMIC DNA]</scope>
    <source>
        <strain evidence="10 11">DSM 44508</strain>
    </source>
</reference>
<dbReference type="InterPro" id="IPR046022">
    <property type="entry name" value="DUF5979"/>
</dbReference>
<feature type="domain" description="DUF5979" evidence="8">
    <location>
        <begin position="666"/>
        <end position="759"/>
    </location>
</feature>
<dbReference type="Proteomes" id="UP001183619">
    <property type="component" value="Unassembled WGS sequence"/>
</dbReference>
<feature type="domain" description="DUF5979" evidence="8">
    <location>
        <begin position="1875"/>
        <end position="1973"/>
    </location>
</feature>
<feature type="domain" description="DUF5979" evidence="8">
    <location>
        <begin position="560"/>
        <end position="648"/>
    </location>
</feature>
<dbReference type="Pfam" id="PF19407">
    <property type="entry name" value="DUF5979"/>
    <property type="match status" value="13"/>
</dbReference>
<evidence type="ECO:0000313" key="10">
    <source>
        <dbReference type="EMBL" id="MDR7353904.1"/>
    </source>
</evidence>
<feature type="domain" description="DUF7926" evidence="9">
    <location>
        <begin position="239"/>
        <end position="403"/>
    </location>
</feature>
<dbReference type="Gene3D" id="2.60.40.1280">
    <property type="match status" value="1"/>
</dbReference>
<feature type="transmembrane region" description="Helical" evidence="7">
    <location>
        <begin position="2052"/>
        <end position="2070"/>
    </location>
</feature>
<feature type="domain" description="DUF5979" evidence="8">
    <location>
        <begin position="1319"/>
        <end position="1434"/>
    </location>
</feature>
<evidence type="ECO:0000256" key="1">
    <source>
        <dbReference type="ARBA" id="ARBA00004191"/>
    </source>
</evidence>
<feature type="domain" description="DUF5979" evidence="8">
    <location>
        <begin position="1554"/>
        <end position="1651"/>
    </location>
</feature>
<dbReference type="NCBIfam" id="TIGR01167">
    <property type="entry name" value="LPXTG_anchor"/>
    <property type="match status" value="1"/>
</dbReference>
<keyword evidence="7" id="KW-0812">Transmembrane</keyword>
<dbReference type="InterPro" id="IPR008966">
    <property type="entry name" value="Adhesion_dom_sf"/>
</dbReference>
<protein>
    <submittedName>
        <fullName evidence="10">LPXTG-motif cell wall-anchored protein</fullName>
    </submittedName>
</protein>
<comment type="subcellular location">
    <subcellularLocation>
        <location evidence="1">Secreted</location>
        <location evidence="1">Cell wall</location>
    </subcellularLocation>
</comment>
<keyword evidence="11" id="KW-1185">Reference proteome</keyword>
<feature type="domain" description="DUF5979" evidence="8">
    <location>
        <begin position="1216"/>
        <end position="1312"/>
    </location>
</feature>
<dbReference type="SUPFAM" id="SSF49401">
    <property type="entry name" value="Bacterial adhesins"/>
    <property type="match status" value="1"/>
</dbReference>
<name>A0ABU2B5L0_9CORY</name>
<dbReference type="InterPro" id="IPR057686">
    <property type="entry name" value="DUF7926"/>
</dbReference>
<keyword evidence="5" id="KW-0572">Peptidoglycan-anchor</keyword>
<evidence type="ECO:0000256" key="3">
    <source>
        <dbReference type="ARBA" id="ARBA00022525"/>
    </source>
</evidence>
<feature type="region of interest" description="Disordered" evidence="6">
    <location>
        <begin position="2003"/>
        <end position="2043"/>
    </location>
</feature>
<keyword evidence="4" id="KW-0732">Signal</keyword>
<evidence type="ECO:0000313" key="11">
    <source>
        <dbReference type="Proteomes" id="UP001183619"/>
    </source>
</evidence>
<dbReference type="InterPro" id="IPR011252">
    <property type="entry name" value="Fibrogen-bd_dom1"/>
</dbReference>
<keyword evidence="2" id="KW-0134">Cell wall</keyword>
<sequence length="2075" mass="221415">MNKKRSAGADRAFLTKGRLVLLLCAVLALIAQVVVVPTFFSAPQAQAEQLNEKVKVDIDLATSDASGTEQDSGLIQQTNLAKMKFKFDASNALVVEGDYFEVQLPEHFKLNGGQSFQPFPITMSNPRAGGPSPLTIGTCKGVEQGAKLQCVFNDEPEKLRAERFMPLTGRGFALLSVDQSSTETSLPFVINGETKQIPLPKGQGIKGKLPATYNDRLALSKSVSPFGAVGGNGQPVAGTAWSVQFNTRRLQEDLSKRGDTTTFDGKTENTVTLVDYLGPKMNYSLNESHLLYFQNSKFDIPAKRVELVGVTGTDNTAQATQEGHGTFKVRLEKDGAALKIVLTGPFRPDANYSVSIPVKFEGGKPTPGFVYRNNVTIEGTSLNATASRSQTIAAGAEAETKPGYAKLAIDKEIEGSGIKHVSDGQKFEVHIDYKFPGTNNNGTYPNVDGMQPFEQLYPEQDATYPKVKYNADRTGGTIKVEVQAGVKQNPLYLPYGTKVTISEPNLPAVGNVVWGTPTFSKDQGNFAAGPLVADMPDTDKFVNVKVKNQARTELAKLKAKKVVYRDGNLEAANAETFKVSYACSDGTQGAADITGNGSEVELNDVEVGATCVVAETQAPNAPAGYFVNLATPQNIVVEAGGSVVEIRNDYKKFSKIVVKKRSVEHFDGNNAEVEKFSNEEFDVTVVCGDQRFPIKVPANNAAGIEVPNLKEGQKCTITEDRDTSERGLYILTQEGNDEQVTVGAADQDPVSHTVTNKYKLPTGGFTLNKKVLPRPADAGAGFPTEFEVTYNCGNADVTRNVSENNPLEVSGIPLGSSCTLQETQPVGDAWNTPTSNYVGHEFSVPENRVVVTGAPAENVVTLTNKWSGKTGVIQINKIVDPDIESAELKARSYPVRYTCGQTTDVVNVVPGTPSQEIEVPVGACTFEEINQDALVNDAKAAGYNFNSVAITNAADGSTNFEVRENAKLEVNVTNAFSKREATLVLHKVVAGPAIEIIDRENPKPNQADVDFTFDIRCTPEVGAEFRERVTLKRGVDSQPVKVPVGTCTVDEEVVEIKDILPDTSWVSSDGDNGTSVATTPITFETGDAKKVTFTNTYDARFTTIFVQKNVEFDNVNGGLAEHLALAAQQHDFNFQWTCEDPLAGNKTGMVTAKGDGNPVPIVYPGGRFSVGTTCKVDEQQNTRDISGYEFVTVNKGQNDQTHTFTNTYKQAPTELKVAKIVNAIPDTEKPQLPTLFDATLKCELAGQPLADQEIELRADQEITVPRIPVGATCRVEEKAAGFVGYTHTHDNGETITIGAGAENKITVTNTYEAQKSTVNLSKVVNGTVIDRISGEGHLDQEYKFRVQCETLSRAPFAPAEYTVTPRTPAKFDVPAGKCTVTEVDPAQIAGVDAVVSSVFTRGDVASPKVDGASSQEFTVGDKETLGVTFTNTYNKDVAEIAVKKNIVLDAVNGGTQADLEKAAEGKKFNFNYRCEDAVAGVKEGTVAVAAGQTVSLGTVSVGTSCEISEDADPSKTEVPGFEFLTVSPAQTVVVDGAKTVEFTNTYKWAVADVVVKKAVNVKPETAQPSVPTAFKAQLVCTHNGAEFSRDLMVPAGDAGQTVAGIPLGARCHVVEDMEAAKVNGMSLAHKAGAEIVVGTGANEISLENNYTVLEDSVVVSKSVIGNAAALAPEAFTVNYQCTPVVNSPLGDGFAPTTGTLTLSKDNNYQQSIERLPEGECTFTEDVAAAQAQFAVLEATSTPADGVVRISAAPSATAEVALVNKYSTEFATFQVAKKLAGDLPADAAQQKFEFKLRCTDPIAGEVTETLLVPGDGTPVATAKSFAKGARCEVTENLDSAQFAGYTLGEVAPAVLDDAARSITITNSYTRDVAPLAVVKTVTGEQKWASQSFDFTYTCRDGHNNVVAEGRVLVPGDGTETILNAAVPTGVKCTVAEDEAKAKRDGYSLKAEAPKTVEVAVKDSKVVVHFENKYTNLIPLLGVLALIPIGAGIIALLPKLPENAQPQPPAEGVQVAPATQSAPEAGKAKVKGQAKDQPQPESAKPQLAETGANVIWLLFVALLLVGAGAFLMRRRNR</sequence>
<feature type="domain" description="DUF5979" evidence="8">
    <location>
        <begin position="1451"/>
        <end position="1547"/>
    </location>
</feature>
<feature type="domain" description="DUF5979" evidence="8">
    <location>
        <begin position="873"/>
        <end position="976"/>
    </location>
</feature>
<keyword evidence="7" id="KW-1133">Transmembrane helix</keyword>
<evidence type="ECO:0000256" key="5">
    <source>
        <dbReference type="ARBA" id="ARBA00023088"/>
    </source>
</evidence>
<organism evidence="10 11">
    <name type="scientific">Corynebacterium felinum</name>
    <dbReference type="NCBI Taxonomy" id="131318"/>
    <lineage>
        <taxon>Bacteria</taxon>
        <taxon>Bacillati</taxon>
        <taxon>Actinomycetota</taxon>
        <taxon>Actinomycetes</taxon>
        <taxon>Mycobacteriales</taxon>
        <taxon>Corynebacteriaceae</taxon>
        <taxon>Corynebacterium</taxon>
    </lineage>
</organism>
<feature type="domain" description="DUF5979" evidence="8">
    <location>
        <begin position="765"/>
        <end position="865"/>
    </location>
</feature>
<evidence type="ECO:0000256" key="2">
    <source>
        <dbReference type="ARBA" id="ARBA00022512"/>
    </source>
</evidence>
<feature type="domain" description="DUF5979" evidence="8">
    <location>
        <begin position="1122"/>
        <end position="1209"/>
    </location>
</feature>
<accession>A0ABU2B5L0</accession>
<gene>
    <name evidence="10" type="ORF">J2S37_000442</name>
</gene>
<feature type="domain" description="DUF5979" evidence="8">
    <location>
        <begin position="985"/>
        <end position="1098"/>
    </location>
</feature>
<proteinExistence type="predicted"/>
<keyword evidence="7" id="KW-0472">Membrane</keyword>
<dbReference type="EMBL" id="JAVDYF010000001">
    <property type="protein sequence ID" value="MDR7353904.1"/>
    <property type="molecule type" value="Genomic_DNA"/>
</dbReference>
<evidence type="ECO:0000256" key="6">
    <source>
        <dbReference type="SAM" id="MobiDB-lite"/>
    </source>
</evidence>
<keyword evidence="3" id="KW-0964">Secreted</keyword>
<feature type="domain" description="DUF5979" evidence="8">
    <location>
        <begin position="1772"/>
        <end position="1868"/>
    </location>
</feature>